<dbReference type="InterPro" id="IPR029063">
    <property type="entry name" value="SAM-dependent_MTases_sf"/>
</dbReference>
<dbReference type="InterPro" id="IPR041698">
    <property type="entry name" value="Methyltransf_25"/>
</dbReference>
<dbReference type="CDD" id="cd02440">
    <property type="entry name" value="AdoMet_MTases"/>
    <property type="match status" value="1"/>
</dbReference>
<gene>
    <name evidence="5" type="ORF">ETAA1_30290</name>
</gene>
<evidence type="ECO:0000313" key="5">
    <source>
        <dbReference type="EMBL" id="QDU21065.1"/>
    </source>
</evidence>
<dbReference type="PANTHER" id="PTHR43464:SF19">
    <property type="entry name" value="UBIQUINONE BIOSYNTHESIS O-METHYLTRANSFERASE, MITOCHONDRIAL"/>
    <property type="match status" value="1"/>
</dbReference>
<dbReference type="RefSeq" id="WP_145239698.1">
    <property type="nucleotide sequence ID" value="NZ_CP036273.1"/>
</dbReference>
<dbReference type="GO" id="GO:0032259">
    <property type="term" value="P:methylation"/>
    <property type="evidence" value="ECO:0007669"/>
    <property type="project" value="UniProtKB-KW"/>
</dbReference>
<keyword evidence="3" id="KW-0949">S-adenosyl-L-methionine</keyword>
<dbReference type="Proteomes" id="UP000319576">
    <property type="component" value="Chromosome"/>
</dbReference>
<dbReference type="PANTHER" id="PTHR43464">
    <property type="entry name" value="METHYLTRANSFERASE"/>
    <property type="match status" value="1"/>
</dbReference>
<dbReference type="GO" id="GO:0008168">
    <property type="term" value="F:methyltransferase activity"/>
    <property type="evidence" value="ECO:0007669"/>
    <property type="project" value="UniProtKB-KW"/>
</dbReference>
<keyword evidence="2" id="KW-0808">Transferase</keyword>
<dbReference type="EMBL" id="CP036273">
    <property type="protein sequence ID" value="QDU21065.1"/>
    <property type="molecule type" value="Genomic_DNA"/>
</dbReference>
<evidence type="ECO:0000256" key="3">
    <source>
        <dbReference type="ARBA" id="ARBA00022691"/>
    </source>
</evidence>
<feature type="domain" description="Methyltransferase" evidence="4">
    <location>
        <begin position="200"/>
        <end position="297"/>
    </location>
</feature>
<dbReference type="AlphaFoldDB" id="A0A517XU77"/>
<dbReference type="Gene3D" id="3.40.50.150">
    <property type="entry name" value="Vaccinia Virus protein VP39"/>
    <property type="match status" value="1"/>
</dbReference>
<sequence>MRQLLRSTPVGRLLRRVRWALAASAEPVGVGRLSLRLARGVAETGVPGEWVVRLENHSRRSWPRSGPGAVALRHQWVGLTEKPAGPAVTTALPATLLPGDWADVPVAVTPPAAPGDYTLTWDVTAGGSPVADGPTESAAVHVAFARATDIDYHHVFRTADLETNSWWVVGAYHSREEYARSSAARRGMLVEQGLTPDSRVLDVGCGTGQMAMALEGYLSDRGAYYGTDIGREAVEFCRRTYRRPNFHFDVGGMTTVPFPTAAGPFDLAIFFSVFTHTFVDESALLLAECARLLGPRGAVIADVIVSPLVARGAGHRGEMRVNRDHFLRVAEAVGFRPKLIAVFPWAADAERLMLRLDRC</sequence>
<protein>
    <recommendedName>
        <fullName evidence="4">Methyltransferase domain-containing protein</fullName>
    </recommendedName>
</protein>
<evidence type="ECO:0000313" key="6">
    <source>
        <dbReference type="Proteomes" id="UP000319576"/>
    </source>
</evidence>
<dbReference type="SUPFAM" id="SSF53335">
    <property type="entry name" value="S-adenosyl-L-methionine-dependent methyltransferases"/>
    <property type="match status" value="1"/>
</dbReference>
<evidence type="ECO:0000256" key="1">
    <source>
        <dbReference type="ARBA" id="ARBA00022603"/>
    </source>
</evidence>
<dbReference type="KEGG" id="uli:ETAA1_30290"/>
<reference evidence="5 6" key="1">
    <citation type="submission" date="2019-02" db="EMBL/GenBank/DDBJ databases">
        <title>Deep-cultivation of Planctomycetes and their phenomic and genomic characterization uncovers novel biology.</title>
        <authorList>
            <person name="Wiegand S."/>
            <person name="Jogler M."/>
            <person name="Boedeker C."/>
            <person name="Pinto D."/>
            <person name="Vollmers J."/>
            <person name="Rivas-Marin E."/>
            <person name="Kohn T."/>
            <person name="Peeters S.H."/>
            <person name="Heuer A."/>
            <person name="Rast P."/>
            <person name="Oberbeckmann S."/>
            <person name="Bunk B."/>
            <person name="Jeske O."/>
            <person name="Meyerdierks A."/>
            <person name="Storesund J.E."/>
            <person name="Kallscheuer N."/>
            <person name="Luecker S."/>
            <person name="Lage O.M."/>
            <person name="Pohl T."/>
            <person name="Merkel B.J."/>
            <person name="Hornburger P."/>
            <person name="Mueller R.-W."/>
            <person name="Bruemmer F."/>
            <person name="Labrenz M."/>
            <person name="Spormann A.M."/>
            <person name="Op den Camp H."/>
            <person name="Overmann J."/>
            <person name="Amann R."/>
            <person name="Jetten M.S.M."/>
            <person name="Mascher T."/>
            <person name="Medema M.H."/>
            <person name="Devos D.P."/>
            <person name="Kaster A.-K."/>
            <person name="Ovreas L."/>
            <person name="Rohde M."/>
            <person name="Galperin M.Y."/>
            <person name="Jogler C."/>
        </authorList>
    </citation>
    <scope>NUCLEOTIDE SEQUENCE [LARGE SCALE GENOMIC DNA]</scope>
    <source>
        <strain evidence="5 6">ETA_A1</strain>
    </source>
</reference>
<organism evidence="5 6">
    <name type="scientific">Urbifossiella limnaea</name>
    <dbReference type="NCBI Taxonomy" id="2528023"/>
    <lineage>
        <taxon>Bacteria</taxon>
        <taxon>Pseudomonadati</taxon>
        <taxon>Planctomycetota</taxon>
        <taxon>Planctomycetia</taxon>
        <taxon>Gemmatales</taxon>
        <taxon>Gemmataceae</taxon>
        <taxon>Urbifossiella</taxon>
    </lineage>
</organism>
<dbReference type="Gene3D" id="2.60.40.10">
    <property type="entry name" value="Immunoglobulins"/>
    <property type="match status" value="1"/>
</dbReference>
<proteinExistence type="predicted"/>
<dbReference type="InterPro" id="IPR013783">
    <property type="entry name" value="Ig-like_fold"/>
</dbReference>
<keyword evidence="6" id="KW-1185">Reference proteome</keyword>
<accession>A0A517XU77</accession>
<dbReference type="Pfam" id="PF13649">
    <property type="entry name" value="Methyltransf_25"/>
    <property type="match status" value="1"/>
</dbReference>
<name>A0A517XU77_9BACT</name>
<dbReference type="OrthoDB" id="9808140at2"/>
<keyword evidence="1" id="KW-0489">Methyltransferase</keyword>
<evidence type="ECO:0000256" key="2">
    <source>
        <dbReference type="ARBA" id="ARBA00022679"/>
    </source>
</evidence>
<evidence type="ECO:0000259" key="4">
    <source>
        <dbReference type="Pfam" id="PF13649"/>
    </source>
</evidence>